<feature type="region of interest" description="Disordered" evidence="1">
    <location>
        <begin position="490"/>
        <end position="520"/>
    </location>
</feature>
<organism evidence="2 3">
    <name type="scientific">Roridomyces roridus</name>
    <dbReference type="NCBI Taxonomy" id="1738132"/>
    <lineage>
        <taxon>Eukaryota</taxon>
        <taxon>Fungi</taxon>
        <taxon>Dikarya</taxon>
        <taxon>Basidiomycota</taxon>
        <taxon>Agaricomycotina</taxon>
        <taxon>Agaricomycetes</taxon>
        <taxon>Agaricomycetidae</taxon>
        <taxon>Agaricales</taxon>
        <taxon>Marasmiineae</taxon>
        <taxon>Mycenaceae</taxon>
        <taxon>Roridomyces</taxon>
    </lineage>
</organism>
<dbReference type="SUPFAM" id="SSF142338">
    <property type="entry name" value="CofD-like"/>
    <property type="match status" value="1"/>
</dbReference>
<dbReference type="AlphaFoldDB" id="A0AAD7FX43"/>
<evidence type="ECO:0000256" key="1">
    <source>
        <dbReference type="SAM" id="MobiDB-lite"/>
    </source>
</evidence>
<proteinExistence type="predicted"/>
<reference evidence="2" key="1">
    <citation type="submission" date="2023-03" db="EMBL/GenBank/DDBJ databases">
        <title>Massive genome expansion in bonnet fungi (Mycena s.s.) driven by repeated elements and novel gene families across ecological guilds.</title>
        <authorList>
            <consortium name="Lawrence Berkeley National Laboratory"/>
            <person name="Harder C.B."/>
            <person name="Miyauchi S."/>
            <person name="Viragh M."/>
            <person name="Kuo A."/>
            <person name="Thoen E."/>
            <person name="Andreopoulos B."/>
            <person name="Lu D."/>
            <person name="Skrede I."/>
            <person name="Drula E."/>
            <person name="Henrissat B."/>
            <person name="Morin E."/>
            <person name="Kohler A."/>
            <person name="Barry K."/>
            <person name="LaButti K."/>
            <person name="Morin E."/>
            <person name="Salamov A."/>
            <person name="Lipzen A."/>
            <person name="Mereny Z."/>
            <person name="Hegedus B."/>
            <person name="Baldrian P."/>
            <person name="Stursova M."/>
            <person name="Weitz H."/>
            <person name="Taylor A."/>
            <person name="Grigoriev I.V."/>
            <person name="Nagy L.G."/>
            <person name="Martin F."/>
            <person name="Kauserud H."/>
        </authorList>
    </citation>
    <scope>NUCLEOTIDE SEQUENCE</scope>
    <source>
        <strain evidence="2">9284</strain>
    </source>
</reference>
<gene>
    <name evidence="2" type="ORF">FB45DRAFT_1022660</name>
</gene>
<dbReference type="PANTHER" id="PTHR31240">
    <property type="entry name" value="MATERNAL EFFECT EMBRYO ARREST 18"/>
    <property type="match status" value="1"/>
</dbReference>
<accession>A0AAD7FX43</accession>
<feature type="region of interest" description="Disordered" evidence="1">
    <location>
        <begin position="85"/>
        <end position="131"/>
    </location>
</feature>
<dbReference type="EMBL" id="JARKIF010000004">
    <property type="protein sequence ID" value="KAJ7641944.1"/>
    <property type="molecule type" value="Genomic_DNA"/>
</dbReference>
<dbReference type="InterPro" id="IPR002882">
    <property type="entry name" value="CofD"/>
</dbReference>
<evidence type="ECO:0000313" key="2">
    <source>
        <dbReference type="EMBL" id="KAJ7641944.1"/>
    </source>
</evidence>
<feature type="compositionally biased region" description="Polar residues" evidence="1">
    <location>
        <begin position="498"/>
        <end position="510"/>
    </location>
</feature>
<dbReference type="InterPro" id="IPR038136">
    <property type="entry name" value="CofD-like_dom_sf"/>
</dbReference>
<feature type="compositionally biased region" description="Basic and acidic residues" evidence="1">
    <location>
        <begin position="113"/>
        <end position="125"/>
    </location>
</feature>
<dbReference type="Pfam" id="PF01933">
    <property type="entry name" value="CofD"/>
    <property type="match status" value="1"/>
</dbReference>
<comment type="caution">
    <text evidence="2">The sequence shown here is derived from an EMBL/GenBank/DDBJ whole genome shotgun (WGS) entry which is preliminary data.</text>
</comment>
<protein>
    <submittedName>
        <fullName evidence="2">Uncharacterized protein</fullName>
    </submittedName>
</protein>
<dbReference type="PANTHER" id="PTHR31240:SF0">
    <property type="entry name" value="MATERNAL EFFECT EMBRYO ARREST 18"/>
    <property type="match status" value="1"/>
</dbReference>
<evidence type="ECO:0000313" key="3">
    <source>
        <dbReference type="Proteomes" id="UP001221142"/>
    </source>
</evidence>
<name>A0AAD7FX43_9AGAR</name>
<sequence>MTDEPPPNTYTPAVVERQNLGPTALIAYEAKQAQKRKEEWEDMTQATRNKMRVLGELFEDDNFDPEDALISGISTIDNILDGGTRAQISHAGGDNNDNDDNNSSPDEAQQFEDGIKEEHRQGTRRKDWRTRRDRIVRRTDAFQVQMRYMVAAYGRHTAGEPLPEPASSSGYSDETTCFILISGGTGGNGICSAFGPGASFVLPVSDDAGSSSEIICVLGGPLIGDIQSRPVRLPAPPVLPLDAIRTLLAYRLPGRYSGREARDKWQNIIEGRSPLWNGIPADRKETIRGFLVHFESELLTRASKNFPFVNGSIGNYLLPASQGFFRSLAASFFLFSSINNSQANILPVIVTYHTVTIAAELENGERLVGQCEISHPVTSTSAEGSAQLPMSPEDGMSETHTAQRRNMLFKPASKDAEYQALPSRISRLLYMSAYGFESHPAPNADYIASLGSRDVLVYSIGSLWTSIIPCPALQDIAAAIARSRKQLPLERKEGYQEKLSNPSSTRSRNIGKTPRIGGRA</sequence>
<dbReference type="GO" id="GO:0043743">
    <property type="term" value="F:LPPG:FO 2-phospho-L-lactate transferase activity"/>
    <property type="evidence" value="ECO:0007669"/>
    <property type="project" value="InterPro"/>
</dbReference>
<dbReference type="Proteomes" id="UP001221142">
    <property type="component" value="Unassembled WGS sequence"/>
</dbReference>
<dbReference type="Gene3D" id="3.40.50.10680">
    <property type="entry name" value="CofD-like domains"/>
    <property type="match status" value="1"/>
</dbReference>
<keyword evidence="3" id="KW-1185">Reference proteome</keyword>